<feature type="compositionally biased region" description="Low complexity" evidence="2">
    <location>
        <begin position="17"/>
        <end position="30"/>
    </location>
</feature>
<dbReference type="InterPro" id="IPR029063">
    <property type="entry name" value="SAM-dependent_MTases_sf"/>
</dbReference>
<comment type="similarity">
    <text evidence="1">Belongs to the methyltransferase superfamily. LaeA methyltransferase family.</text>
</comment>
<dbReference type="Gene3D" id="3.40.50.150">
    <property type="entry name" value="Vaccinia Virus protein VP39"/>
    <property type="match status" value="1"/>
</dbReference>
<proteinExistence type="inferred from homology"/>
<dbReference type="CDD" id="cd02440">
    <property type="entry name" value="AdoMet_MTases"/>
    <property type="match status" value="1"/>
</dbReference>
<dbReference type="SUPFAM" id="SSF53335">
    <property type="entry name" value="S-adenosyl-L-methionine-dependent methyltransferases"/>
    <property type="match status" value="1"/>
</dbReference>
<feature type="region of interest" description="Disordered" evidence="2">
    <location>
        <begin position="1"/>
        <end position="30"/>
    </location>
</feature>
<reference evidence="4" key="2">
    <citation type="journal article" date="2019" name="Mol. Plant Microbe Interact.">
        <title>Genome sequence resources for four phytopathogenic fungi from the Colletotrichum orbiculare species complex.</title>
        <authorList>
            <person name="Gan P."/>
            <person name="Tsushima A."/>
            <person name="Narusaka M."/>
            <person name="Narusaka Y."/>
            <person name="Takano Y."/>
            <person name="Kubo Y."/>
            <person name="Shirasu K."/>
        </authorList>
    </citation>
    <scope>GENOME REANNOTATION</scope>
    <source>
        <strain evidence="4">104-T / ATCC 96160 / CBS 514.97 / LARS 414 / MAFF 240422</strain>
    </source>
</reference>
<organism evidence="3 4">
    <name type="scientific">Colletotrichum orbiculare (strain 104-T / ATCC 96160 / CBS 514.97 / LARS 414 / MAFF 240422)</name>
    <name type="common">Cucumber anthracnose fungus</name>
    <name type="synonym">Colletotrichum lagenarium</name>
    <dbReference type="NCBI Taxonomy" id="1213857"/>
    <lineage>
        <taxon>Eukaryota</taxon>
        <taxon>Fungi</taxon>
        <taxon>Dikarya</taxon>
        <taxon>Ascomycota</taxon>
        <taxon>Pezizomycotina</taxon>
        <taxon>Sordariomycetes</taxon>
        <taxon>Hypocreomycetidae</taxon>
        <taxon>Glomerellales</taxon>
        <taxon>Glomerellaceae</taxon>
        <taxon>Colletotrichum</taxon>
        <taxon>Colletotrichum orbiculare species complex</taxon>
    </lineage>
</organism>
<accession>A0A484F7U1</accession>
<keyword evidence="4" id="KW-1185">Reference proteome</keyword>
<dbReference type="OrthoDB" id="2013972at2759"/>
<dbReference type="STRING" id="1213857.A0A484F7U1"/>
<gene>
    <name evidence="3" type="ORF">Cob_v013170</name>
</gene>
<dbReference type="Pfam" id="PF13489">
    <property type="entry name" value="Methyltransf_23"/>
    <property type="match status" value="1"/>
</dbReference>
<dbReference type="PANTHER" id="PTHR43591:SF102">
    <property type="entry name" value="S-ADENOSYL-L-METHIONINE-DEPENDENT METHYLTRANSFERASE"/>
    <property type="match status" value="1"/>
</dbReference>
<dbReference type="EMBL" id="AMCV02000062">
    <property type="protein sequence ID" value="TDZ13669.1"/>
    <property type="molecule type" value="Genomic_DNA"/>
</dbReference>
<evidence type="ECO:0000256" key="2">
    <source>
        <dbReference type="SAM" id="MobiDB-lite"/>
    </source>
</evidence>
<evidence type="ECO:0000313" key="3">
    <source>
        <dbReference type="EMBL" id="TDZ13669.1"/>
    </source>
</evidence>
<dbReference type="PANTHER" id="PTHR43591">
    <property type="entry name" value="METHYLTRANSFERASE"/>
    <property type="match status" value="1"/>
</dbReference>
<name>A0A484F7U1_COLOR</name>
<reference evidence="4" key="1">
    <citation type="journal article" date="2013" name="New Phytol.">
        <title>Comparative genomic and transcriptomic analyses reveal the hemibiotrophic stage shift of Colletotrichum fungi.</title>
        <authorList>
            <person name="Gan P."/>
            <person name="Ikeda K."/>
            <person name="Irieda H."/>
            <person name="Narusaka M."/>
            <person name="O'Connell R.J."/>
            <person name="Narusaka Y."/>
            <person name="Takano Y."/>
            <person name="Kubo Y."/>
            <person name="Shirasu K."/>
        </authorList>
    </citation>
    <scope>NUCLEOTIDE SEQUENCE [LARGE SCALE GENOMIC DNA]</scope>
    <source>
        <strain evidence="4">104-T / ATCC 96160 / CBS 514.97 / LARS 414 / MAFF 240422</strain>
    </source>
</reference>
<dbReference type="AlphaFoldDB" id="A0A484F7U1"/>
<sequence length="336" mass="38379">MSDLIAQQHEAEDTPTDDGSSSVGESSVNESLASLRSSILDYRRENGRTYHRLSEGKYLFPNDEREQDRLDLTHHLWILTLKDELCLSPKKDGAKRVLDLGTGTGVWALDYAEAHPDATVIGVDLSPIQPGYVPSNCSFEVDDIEKEWTWSIPFDFIISRAMIGSYKSWPDMIVKAFDNLEPGGYLELQDNTYPMKCDDGTMTDESKIYQWSKMMVESTDAIGRSVTEASSFKQMLENAGFVDVVEKKEKWHLGPWPKDPRYREMGDWSQAAFFQGLEGFTLALFTRVLGWTREETLVFCAEVRQELKERRVHGYYDMYCVYGRKPEKEASEAPPT</sequence>
<dbReference type="Proteomes" id="UP000014480">
    <property type="component" value="Unassembled WGS sequence"/>
</dbReference>
<protein>
    <submittedName>
        <fullName evidence="3">Secondary metabolism regulator LAE1</fullName>
    </submittedName>
</protein>
<dbReference type="GO" id="GO:0008168">
    <property type="term" value="F:methyltransferase activity"/>
    <property type="evidence" value="ECO:0007669"/>
    <property type="project" value="TreeGrafter"/>
</dbReference>
<comment type="caution">
    <text evidence="3">The sequence shown here is derived from an EMBL/GenBank/DDBJ whole genome shotgun (WGS) entry which is preliminary data.</text>
</comment>
<evidence type="ECO:0000256" key="1">
    <source>
        <dbReference type="ARBA" id="ARBA00038158"/>
    </source>
</evidence>
<evidence type="ECO:0000313" key="4">
    <source>
        <dbReference type="Proteomes" id="UP000014480"/>
    </source>
</evidence>